<dbReference type="GO" id="GO:0006508">
    <property type="term" value="P:proteolysis"/>
    <property type="evidence" value="ECO:0007669"/>
    <property type="project" value="UniProtKB-KW"/>
</dbReference>
<dbReference type="SMART" id="SM00228">
    <property type="entry name" value="PDZ"/>
    <property type="match status" value="1"/>
</dbReference>
<dbReference type="InterPro" id="IPR051201">
    <property type="entry name" value="Chloro_Bact_Ser_Proteases"/>
</dbReference>
<evidence type="ECO:0000256" key="1">
    <source>
        <dbReference type="ARBA" id="ARBA00022670"/>
    </source>
</evidence>
<comment type="caution">
    <text evidence="4">The sequence shown here is derived from an EMBL/GenBank/DDBJ whole genome shotgun (WGS) entry which is preliminary data.</text>
</comment>
<proteinExistence type="predicted"/>
<accession>J9GH70</accession>
<dbReference type="Pfam" id="PF13180">
    <property type="entry name" value="PDZ_2"/>
    <property type="match status" value="1"/>
</dbReference>
<name>J9GH70_9ZZZZ</name>
<evidence type="ECO:0000313" key="4">
    <source>
        <dbReference type="EMBL" id="EJX01198.1"/>
    </source>
</evidence>
<dbReference type="SUPFAM" id="SSF50156">
    <property type="entry name" value="PDZ domain-like"/>
    <property type="match status" value="1"/>
</dbReference>
<dbReference type="Pfam" id="PF13365">
    <property type="entry name" value="Trypsin_2"/>
    <property type="match status" value="1"/>
</dbReference>
<dbReference type="GO" id="GO:0004252">
    <property type="term" value="F:serine-type endopeptidase activity"/>
    <property type="evidence" value="ECO:0007669"/>
    <property type="project" value="InterPro"/>
</dbReference>
<dbReference type="Gene3D" id="2.40.10.120">
    <property type="match status" value="1"/>
</dbReference>
<dbReference type="InterPro" id="IPR001478">
    <property type="entry name" value="PDZ"/>
</dbReference>
<dbReference type="InterPro" id="IPR001940">
    <property type="entry name" value="Peptidase_S1C"/>
</dbReference>
<organism evidence="4">
    <name type="scientific">gut metagenome</name>
    <dbReference type="NCBI Taxonomy" id="749906"/>
    <lineage>
        <taxon>unclassified sequences</taxon>
        <taxon>metagenomes</taxon>
        <taxon>organismal metagenomes</taxon>
    </lineage>
</organism>
<keyword evidence="2" id="KW-0378">Hydrolase</keyword>
<evidence type="ECO:0000256" key="2">
    <source>
        <dbReference type="ARBA" id="ARBA00022801"/>
    </source>
</evidence>
<feature type="non-terminal residue" evidence="4">
    <location>
        <position position="322"/>
    </location>
</feature>
<dbReference type="EMBL" id="AMCI01003056">
    <property type="protein sequence ID" value="EJX01198.1"/>
    <property type="molecule type" value="Genomic_DNA"/>
</dbReference>
<sequence length="322" mass="34175">MIISQDGYIVTNNHVVEGADELTVTLNDNREFSAKIIGTDKQTDLALIKVNAKDLPAITIANSDDLKVGEWVLAVGNPYNLNNTVTAGIVSAKSRGLGANANGIESFIQTDAAINPGNSGGALVNTRGELVGINAMLYSQTGSFSGYGFAIPTTIMNKVVADIKKYGSVQRVQLGITGTDVLNHINRQKDQGKEIDLGTNDGVYVNSVSEDGNGAEAGLQEGDVITKVDGKGVVKISELQEMVNAKRPGDKITLTYLRNKKKIEKTITLKNAQGNTKPIEQADIDVLGAQFRPVTKATMEQLGINYGLEVIKVNSGALKDAG</sequence>
<dbReference type="PRINTS" id="PR00834">
    <property type="entry name" value="PROTEASES2C"/>
</dbReference>
<dbReference type="AlphaFoldDB" id="J9GH70"/>
<protein>
    <submittedName>
        <fullName evidence="4">Serine protease MucD</fullName>
    </submittedName>
</protein>
<reference evidence="4" key="1">
    <citation type="journal article" date="2012" name="PLoS ONE">
        <title>Gene sets for utilization of primary and secondary nutrition supplies in the distal gut of endangered iberian lynx.</title>
        <authorList>
            <person name="Alcaide M."/>
            <person name="Messina E."/>
            <person name="Richter M."/>
            <person name="Bargiela R."/>
            <person name="Peplies J."/>
            <person name="Huws S.A."/>
            <person name="Newbold C.J."/>
            <person name="Golyshin P.N."/>
            <person name="Simon M.A."/>
            <person name="Lopez G."/>
            <person name="Yakimov M.M."/>
            <person name="Ferrer M."/>
        </authorList>
    </citation>
    <scope>NUCLEOTIDE SEQUENCE</scope>
</reference>
<keyword evidence="1 4" id="KW-0645">Protease</keyword>
<dbReference type="PANTHER" id="PTHR43343">
    <property type="entry name" value="PEPTIDASE S12"/>
    <property type="match status" value="1"/>
</dbReference>
<dbReference type="CDD" id="cd06779">
    <property type="entry name" value="cpPDZ_Deg_HtrA-like"/>
    <property type="match status" value="1"/>
</dbReference>
<dbReference type="Gene3D" id="2.30.42.10">
    <property type="match status" value="1"/>
</dbReference>
<feature type="domain" description="PDZ" evidence="3">
    <location>
        <begin position="192"/>
        <end position="260"/>
    </location>
</feature>
<dbReference type="InterPro" id="IPR036034">
    <property type="entry name" value="PDZ_sf"/>
</dbReference>
<dbReference type="InterPro" id="IPR009003">
    <property type="entry name" value="Peptidase_S1_PA"/>
</dbReference>
<dbReference type="PROSITE" id="PS50106">
    <property type="entry name" value="PDZ"/>
    <property type="match status" value="1"/>
</dbReference>
<dbReference type="PANTHER" id="PTHR43343:SF3">
    <property type="entry name" value="PROTEASE DO-LIKE 8, CHLOROPLASTIC"/>
    <property type="match status" value="1"/>
</dbReference>
<dbReference type="SUPFAM" id="SSF50494">
    <property type="entry name" value="Trypsin-like serine proteases"/>
    <property type="match status" value="1"/>
</dbReference>
<gene>
    <name evidence="4" type="ORF">EVA_10696</name>
</gene>
<evidence type="ECO:0000259" key="3">
    <source>
        <dbReference type="PROSITE" id="PS50106"/>
    </source>
</evidence>